<proteinExistence type="predicted"/>
<dbReference type="Gene3D" id="3.40.50.11940">
    <property type="match status" value="2"/>
</dbReference>
<dbReference type="RefSeq" id="WP_147580397.1">
    <property type="nucleotide sequence ID" value="NZ_JAOQJR010000008.1"/>
</dbReference>
<protein>
    <submittedName>
        <fullName evidence="1">Type II-A CRISPR-associated protein Csn2</fullName>
    </submittedName>
</protein>
<accession>A0ABT2SVC8</accession>
<reference evidence="1 2" key="1">
    <citation type="journal article" date="2021" name="ISME Commun">
        <title>Automated analysis of genomic sequences facilitates high-throughput and comprehensive description of bacteria.</title>
        <authorList>
            <person name="Hitch T.C.A."/>
        </authorList>
    </citation>
    <scope>NUCLEOTIDE SEQUENCE [LARGE SCALE GENOMIC DNA]</scope>
    <source>
        <strain evidence="1 2">H4_15</strain>
    </source>
</reference>
<keyword evidence="2" id="KW-1185">Reference proteome</keyword>
<dbReference type="EMBL" id="JAOQJR010000008">
    <property type="protein sequence ID" value="MCU6738789.1"/>
    <property type="molecule type" value="Genomic_DNA"/>
</dbReference>
<evidence type="ECO:0000313" key="2">
    <source>
        <dbReference type="Proteomes" id="UP001208364"/>
    </source>
</evidence>
<comment type="caution">
    <text evidence="1">The sequence shown here is derived from an EMBL/GenBank/DDBJ whole genome shotgun (WGS) entry which is preliminary data.</text>
</comment>
<evidence type="ECO:0000313" key="1">
    <source>
        <dbReference type="EMBL" id="MCU6738789.1"/>
    </source>
</evidence>
<organism evidence="1 2">
    <name type="scientific">[Clostridium] ammoniilyticum</name>
    <dbReference type="NCBI Taxonomy" id="2981784"/>
    <lineage>
        <taxon>Bacteria</taxon>
        <taxon>Bacillati</taxon>
        <taxon>Bacillota</taxon>
        <taxon>Erysipelotrichia</taxon>
        <taxon>Erysipelotrichales</taxon>
        <taxon>Coprobacillaceae</taxon>
        <taxon>Faecalibacillus</taxon>
    </lineage>
</organism>
<dbReference type="NCBIfam" id="TIGR01866">
    <property type="entry name" value="cas_Csn2"/>
    <property type="match status" value="1"/>
</dbReference>
<gene>
    <name evidence="1" type="primary">csn2</name>
    <name evidence="1" type="ORF">OCV55_08870</name>
</gene>
<dbReference type="InterPro" id="IPR010146">
    <property type="entry name" value="CRISPR-assoc_prot_Csn2-typ"/>
</dbReference>
<name>A0ABT2SVC8_9FIRM</name>
<dbReference type="Proteomes" id="UP001208364">
    <property type="component" value="Unassembled WGS sequence"/>
</dbReference>
<dbReference type="Pfam" id="PF09711">
    <property type="entry name" value="Cas_Csn2"/>
    <property type="match status" value="1"/>
</dbReference>
<dbReference type="InterPro" id="IPR038600">
    <property type="entry name" value="Csn2_sf"/>
</dbReference>
<sequence length="225" mass="27094">MIMKIMGFDIEVDINKDKTNILVIDDHKLFGSFCYDLNRKDTEKIVFIDNDKLVNIKDIIIFNDILSFNFNDKTIITKLYNKLSKSIISNVEIDNELKKYFMKISNVLYDEIEYYNVDIDLNEEIDLVKYFKLAGIEFDNKYNNLIDKFIDILEIYSELYDQTMIFINVLSYFSNEEIREILKYITYKKISVLFLENSYNRSVYFENKYVIDDDFYDYIIHDDKS</sequence>